<accession>A0A4V2MKA8</accession>
<evidence type="ECO:0000313" key="2">
    <source>
        <dbReference type="Proteomes" id="UP000293347"/>
    </source>
</evidence>
<dbReference type="OrthoDB" id="6385145at2"/>
<comment type="caution">
    <text evidence="1">The sequence shown here is derived from an EMBL/GenBank/DDBJ whole genome shotgun (WGS) entry which is preliminary data.</text>
</comment>
<evidence type="ECO:0000313" key="1">
    <source>
        <dbReference type="EMBL" id="TCC97446.1"/>
    </source>
</evidence>
<proteinExistence type="predicted"/>
<keyword evidence="2" id="KW-1185">Reference proteome</keyword>
<dbReference type="InterPro" id="IPR027056">
    <property type="entry name" value="Gluconate_2DH_su3"/>
</dbReference>
<dbReference type="Proteomes" id="UP000293347">
    <property type="component" value="Unassembled WGS sequence"/>
</dbReference>
<dbReference type="RefSeq" id="WP_131597980.1">
    <property type="nucleotide sequence ID" value="NZ_SJSL01000009.1"/>
</dbReference>
<dbReference type="Pfam" id="PF13618">
    <property type="entry name" value="Gluconate_2-dh3"/>
    <property type="match status" value="1"/>
</dbReference>
<dbReference type="AlphaFoldDB" id="A0A4V2MKA8"/>
<gene>
    <name evidence="1" type="ORF">EZ437_20375</name>
</gene>
<organism evidence="1 2">
    <name type="scientific">Pedobacter psychroterrae</name>
    <dbReference type="NCBI Taxonomy" id="2530453"/>
    <lineage>
        <taxon>Bacteria</taxon>
        <taxon>Pseudomonadati</taxon>
        <taxon>Bacteroidota</taxon>
        <taxon>Sphingobacteriia</taxon>
        <taxon>Sphingobacteriales</taxon>
        <taxon>Sphingobacteriaceae</taxon>
        <taxon>Pedobacter</taxon>
    </lineage>
</organism>
<sequence>MERRIAIKQVLIFAGGMALLPSFLKAAGKASVQLNNLDVGIEQEKLLSQIAEIIIPKTTTPGATELGLHLFVLKMVDDCYDANARQKFMSGLKSFEGLDDAALKQMVSDTNYGKSSISEDAKAFYRIMKQQIINGYMNSKYVMTNLVKWELVPARYNGYFPVKA</sequence>
<reference evidence="1 2" key="1">
    <citation type="submission" date="2019-02" db="EMBL/GenBank/DDBJ databases">
        <title>Pedobacter sp. RP-1-14 sp. nov., isolated from Arctic soil.</title>
        <authorList>
            <person name="Dahal R.H."/>
        </authorList>
    </citation>
    <scope>NUCLEOTIDE SEQUENCE [LARGE SCALE GENOMIC DNA]</scope>
    <source>
        <strain evidence="1 2">RP-1-14</strain>
    </source>
</reference>
<protein>
    <submittedName>
        <fullName evidence="1">Gluconate 2-dehydrogenase subunit 3 family protein</fullName>
    </submittedName>
</protein>
<name>A0A4V2MKA8_9SPHI</name>
<dbReference type="EMBL" id="SJSL01000009">
    <property type="protein sequence ID" value="TCC97446.1"/>
    <property type="molecule type" value="Genomic_DNA"/>
</dbReference>